<dbReference type="OrthoDB" id="1665499at2"/>
<protein>
    <submittedName>
        <fullName evidence="1">Methyltransferase domain-containing protein</fullName>
    </submittedName>
</protein>
<dbReference type="GO" id="GO:0032259">
    <property type="term" value="P:methylation"/>
    <property type="evidence" value="ECO:0007669"/>
    <property type="project" value="UniProtKB-KW"/>
</dbReference>
<keyword evidence="2" id="KW-1185">Reference proteome</keyword>
<dbReference type="GO" id="GO:0008168">
    <property type="term" value="F:methyltransferase activity"/>
    <property type="evidence" value="ECO:0007669"/>
    <property type="project" value="UniProtKB-KW"/>
</dbReference>
<dbReference type="SUPFAM" id="SSF53335">
    <property type="entry name" value="S-adenosyl-L-methionine-dependent methyltransferases"/>
    <property type="match status" value="1"/>
</dbReference>
<keyword evidence="1" id="KW-0489">Methyltransferase</keyword>
<dbReference type="CDD" id="cd02440">
    <property type="entry name" value="AdoMet_MTases"/>
    <property type="match status" value="1"/>
</dbReference>
<dbReference type="EMBL" id="FOTS01000005">
    <property type="protein sequence ID" value="SFL45472.1"/>
    <property type="molecule type" value="Genomic_DNA"/>
</dbReference>
<name>A0A1I4HTJ3_9FIRM</name>
<dbReference type="PANTHER" id="PTHR43861">
    <property type="entry name" value="TRANS-ACONITATE 2-METHYLTRANSFERASE-RELATED"/>
    <property type="match status" value="1"/>
</dbReference>
<organism evidence="1 2">
    <name type="scientific">Pelosinus propionicus DSM 13327</name>
    <dbReference type="NCBI Taxonomy" id="1123291"/>
    <lineage>
        <taxon>Bacteria</taxon>
        <taxon>Bacillati</taxon>
        <taxon>Bacillota</taxon>
        <taxon>Negativicutes</taxon>
        <taxon>Selenomonadales</taxon>
        <taxon>Sporomusaceae</taxon>
        <taxon>Pelosinus</taxon>
    </lineage>
</organism>
<dbReference type="Proteomes" id="UP000199520">
    <property type="component" value="Unassembled WGS sequence"/>
</dbReference>
<proteinExistence type="predicted"/>
<keyword evidence="1" id="KW-0808">Transferase</keyword>
<dbReference type="STRING" id="1123291.SAMN04490355_100537"/>
<dbReference type="AlphaFoldDB" id="A0A1I4HTJ3"/>
<sequence>MEHKYEIFWNCDGHTVIDCQSCGFKHVYPLPNQNEVDKLYKESYHTDIKPFPYDIFTEEQIKETKNQVMMDETYRSIYDKVVELKKDPYQDIVDIGCGNFLLAYFFKSKGWAEYCIEPSKDAAIYLERFGLTVMNRTLEEVDTTQFQNVSFVNLRFVLEHLTDPLEALQKVYQILSPGGIIRICVPNDFSEGHLAYMKHFQERPRWVCLPDHINYFNFDSLNRLLTKVGFNEVYRTTDFPLELLLMGGINYYDSEVQHQKVGPFIANFQGSLMSIDRREILNNFYDSIAKVGFGRTVHMYAIKPL</sequence>
<evidence type="ECO:0000313" key="2">
    <source>
        <dbReference type="Proteomes" id="UP000199520"/>
    </source>
</evidence>
<dbReference type="Gene3D" id="3.40.50.150">
    <property type="entry name" value="Vaccinia Virus protein VP39"/>
    <property type="match status" value="1"/>
</dbReference>
<dbReference type="Pfam" id="PF13489">
    <property type="entry name" value="Methyltransf_23"/>
    <property type="match status" value="1"/>
</dbReference>
<dbReference type="RefSeq" id="WP_090933048.1">
    <property type="nucleotide sequence ID" value="NZ_FOTS01000005.1"/>
</dbReference>
<gene>
    <name evidence="1" type="ORF">SAMN04490355_100537</name>
</gene>
<evidence type="ECO:0000313" key="1">
    <source>
        <dbReference type="EMBL" id="SFL45472.1"/>
    </source>
</evidence>
<dbReference type="InterPro" id="IPR029063">
    <property type="entry name" value="SAM-dependent_MTases_sf"/>
</dbReference>
<reference evidence="2" key="1">
    <citation type="submission" date="2016-10" db="EMBL/GenBank/DDBJ databases">
        <authorList>
            <person name="Varghese N."/>
            <person name="Submissions S."/>
        </authorList>
    </citation>
    <scope>NUCLEOTIDE SEQUENCE [LARGE SCALE GENOMIC DNA]</scope>
    <source>
        <strain evidence="2">DSM 13327</strain>
    </source>
</reference>
<accession>A0A1I4HTJ3</accession>
<dbReference type="PANTHER" id="PTHR43861:SF6">
    <property type="entry name" value="METHYLTRANSFERASE TYPE 11"/>
    <property type="match status" value="1"/>
</dbReference>